<dbReference type="InterPro" id="IPR008270">
    <property type="entry name" value="Glyco_hydro_25_AS"/>
</dbReference>
<comment type="catalytic activity">
    <reaction evidence="4">
        <text>Hydrolysis of (1-&gt;4)-beta-linkages between N-acetylmuramic acid and N-acetyl-D-glucosamine residues in a peptidoglycan and between N-acetyl-D-glucosamine residues in chitodextrins.</text>
        <dbReference type="EC" id="3.2.1.17"/>
    </reaction>
</comment>
<dbReference type="Pfam" id="PF01471">
    <property type="entry name" value="PG_binding_1"/>
    <property type="match status" value="1"/>
</dbReference>
<feature type="domain" description="Peptidoglycan binding-like" evidence="5">
    <location>
        <begin position="249"/>
        <end position="302"/>
    </location>
</feature>
<evidence type="ECO:0000256" key="1">
    <source>
        <dbReference type="ARBA" id="ARBA00010646"/>
    </source>
</evidence>
<name>A0ABR8PTE5_9CLOT</name>
<dbReference type="EC" id="3.2.1.17" evidence="4"/>
<evidence type="ECO:0000256" key="4">
    <source>
        <dbReference type="RuleBase" id="RU361176"/>
    </source>
</evidence>
<keyword evidence="2 4" id="KW-0378">Hydrolase</keyword>
<dbReference type="InterPro" id="IPR036366">
    <property type="entry name" value="PGBDSf"/>
</dbReference>
<dbReference type="Proteomes" id="UP000627781">
    <property type="component" value="Unassembled WGS sequence"/>
</dbReference>
<dbReference type="Gene3D" id="1.10.101.10">
    <property type="entry name" value="PGBD-like superfamily/PGBD"/>
    <property type="match status" value="1"/>
</dbReference>
<dbReference type="CDD" id="cd06525">
    <property type="entry name" value="GH25_Lyc-like"/>
    <property type="match status" value="1"/>
</dbReference>
<evidence type="ECO:0000256" key="3">
    <source>
        <dbReference type="ARBA" id="ARBA00023295"/>
    </source>
</evidence>
<dbReference type="EMBL" id="JACSRA010000011">
    <property type="protein sequence ID" value="MBD7911444.1"/>
    <property type="molecule type" value="Genomic_DNA"/>
</dbReference>
<evidence type="ECO:0000259" key="5">
    <source>
        <dbReference type="Pfam" id="PF01471"/>
    </source>
</evidence>
<dbReference type="Gene3D" id="3.20.20.80">
    <property type="entry name" value="Glycosidases"/>
    <property type="match status" value="1"/>
</dbReference>
<dbReference type="PANTHER" id="PTHR34135">
    <property type="entry name" value="LYSOZYME"/>
    <property type="match status" value="1"/>
</dbReference>
<dbReference type="PANTHER" id="PTHR34135:SF2">
    <property type="entry name" value="LYSOZYME"/>
    <property type="match status" value="1"/>
</dbReference>
<reference evidence="6 7" key="1">
    <citation type="submission" date="2020-08" db="EMBL/GenBank/DDBJ databases">
        <title>A Genomic Blueprint of the Chicken Gut Microbiome.</title>
        <authorList>
            <person name="Gilroy R."/>
            <person name="Ravi A."/>
            <person name="Getino M."/>
            <person name="Pursley I."/>
            <person name="Horton D.L."/>
            <person name="Alikhan N.-F."/>
            <person name="Baker D."/>
            <person name="Gharbi K."/>
            <person name="Hall N."/>
            <person name="Watson M."/>
            <person name="Adriaenssens E.M."/>
            <person name="Foster-Nyarko E."/>
            <person name="Jarju S."/>
            <person name="Secka A."/>
            <person name="Antonio M."/>
            <person name="Oren A."/>
            <person name="Chaudhuri R."/>
            <person name="La Ragione R.M."/>
            <person name="Hildebrand F."/>
            <person name="Pallen M.J."/>
        </authorList>
    </citation>
    <scope>NUCLEOTIDE SEQUENCE [LARGE SCALE GENOMIC DNA]</scope>
    <source>
        <strain evidence="6 7">Sa3CVN1</strain>
    </source>
</reference>
<dbReference type="InterPro" id="IPR018077">
    <property type="entry name" value="Glyco_hydro_fam25_subgr"/>
</dbReference>
<accession>A0ABR8PTE5</accession>
<dbReference type="PROSITE" id="PS51904">
    <property type="entry name" value="GLYCOSYL_HYDROL_F25_2"/>
    <property type="match status" value="1"/>
</dbReference>
<organism evidence="6 7">
    <name type="scientific">Clostridium cibarium</name>
    <dbReference type="NCBI Taxonomy" id="2762247"/>
    <lineage>
        <taxon>Bacteria</taxon>
        <taxon>Bacillati</taxon>
        <taxon>Bacillota</taxon>
        <taxon>Clostridia</taxon>
        <taxon>Eubacteriales</taxon>
        <taxon>Clostridiaceae</taxon>
        <taxon>Clostridium</taxon>
    </lineage>
</organism>
<proteinExistence type="inferred from homology"/>
<dbReference type="InterPro" id="IPR017853">
    <property type="entry name" value="GH"/>
</dbReference>
<comment type="caution">
    <text evidence="6">The sequence shown here is derived from an EMBL/GenBank/DDBJ whole genome shotgun (WGS) entry which is preliminary data.</text>
</comment>
<dbReference type="InterPro" id="IPR002477">
    <property type="entry name" value="Peptidoglycan-bd-like"/>
</dbReference>
<keyword evidence="3 4" id="KW-0326">Glycosidase</keyword>
<dbReference type="SUPFAM" id="SSF47090">
    <property type="entry name" value="PGBD-like"/>
    <property type="match status" value="1"/>
</dbReference>
<keyword evidence="7" id="KW-1185">Reference proteome</keyword>
<comment type="similarity">
    <text evidence="1 4">Belongs to the glycosyl hydrolase 25 family.</text>
</comment>
<evidence type="ECO:0000313" key="6">
    <source>
        <dbReference type="EMBL" id="MBD7911444.1"/>
    </source>
</evidence>
<dbReference type="PROSITE" id="PS00953">
    <property type="entry name" value="GLYCOSYL_HYDROL_F25_1"/>
    <property type="match status" value="1"/>
</dbReference>
<evidence type="ECO:0000256" key="2">
    <source>
        <dbReference type="ARBA" id="ARBA00022801"/>
    </source>
</evidence>
<dbReference type="SUPFAM" id="SSF51445">
    <property type="entry name" value="(Trans)glycosidases"/>
    <property type="match status" value="1"/>
</dbReference>
<protein>
    <recommendedName>
        <fullName evidence="4">Lysozyme</fullName>
        <ecNumber evidence="4">3.2.1.17</ecNumber>
    </recommendedName>
</protein>
<dbReference type="InterPro" id="IPR036365">
    <property type="entry name" value="PGBD-like_sf"/>
</dbReference>
<sequence>MKIKGIDVSSHNGTIDFESVKNSGVEVVIIKATEGVDFVDNLLEQNYNGANGIIPHIGFYHFMSEKTDPSEQAEDFYNAIKGKTYDVKPCLDIEVNNYGRSATEITDRCLAFINRFKELSGQDIIIYTGGYFGRDNLDSRIKCYGGWIAHYGVDSPMETGFPLVGHQYSESGKVSGIRGNVDMDNFYEGIFMNGSYVPSPQPTSEIHDIVLKLQQLINEQGFGPVAEDGIPGNETLNHCPLIREGARGEITKCLQKFLNRFGYNLVEDGIFGEGTKNAVMEFQNSKGLEADGVVGKNTWRALLGL</sequence>
<dbReference type="InterPro" id="IPR002053">
    <property type="entry name" value="Glyco_hydro_25"/>
</dbReference>
<evidence type="ECO:0000313" key="7">
    <source>
        <dbReference type="Proteomes" id="UP000627781"/>
    </source>
</evidence>
<dbReference type="Pfam" id="PF01183">
    <property type="entry name" value="Glyco_hydro_25"/>
    <property type="match status" value="1"/>
</dbReference>
<gene>
    <name evidence="6" type="ORF">H9661_08755</name>
</gene>
<dbReference type="SMART" id="SM00641">
    <property type="entry name" value="Glyco_25"/>
    <property type="match status" value="1"/>
</dbReference>
<dbReference type="RefSeq" id="WP_191768300.1">
    <property type="nucleotide sequence ID" value="NZ_JACSRA010000011.1"/>
</dbReference>